<evidence type="ECO:0000256" key="4">
    <source>
        <dbReference type="ARBA" id="ARBA00022692"/>
    </source>
</evidence>
<keyword evidence="4 10" id="KW-0812">Transmembrane</keyword>
<keyword evidence="7 10" id="KW-0472">Membrane</keyword>
<dbReference type="Pfam" id="PF02949">
    <property type="entry name" value="7tm_6"/>
    <property type="match status" value="1"/>
</dbReference>
<evidence type="ECO:0000256" key="1">
    <source>
        <dbReference type="ARBA" id="ARBA00004651"/>
    </source>
</evidence>
<sequence length="431" mass="51199">MLVQFHVMGILSLPGYHRNPVYNLLHRHLYRRFVLTMTFLFVSGMVMNPFIYSRHDESEFLLRLLESTGALMIYTAVLVFNLHVHRVQHLTTLVETFTLHNRKVRVRCGRLENIFYYGIRSACFITMVAQILTISGEGFSHVDHSGYTSVPYRPLPLINVWIPLLDLSQPLCFYIAYVSLLYCMVVFYFMVSNLLTMYPIYLIYQHGQYRVLNKYLSYIGHRGTRRYIVDSGRLKYRRIQRCYVDLWRNQYKVVDTEGQSKEWQDRLDYSNVRQAVQFHQKLISFQHKFNRSMGVICSPIVITWFVSTIISLFELTRLQSHHDLNKLIRVCSEFLMTMTCYFYACFASETLAQCEAKLHLTMYTCDWVHLLPRTRRAVQLFLFRTQRDGAYMTYLNGSVVMCYRQYGNVMKMAYSFVNFMNLIFNTEAKQR</sequence>
<dbReference type="EMBL" id="MN731519">
    <property type="protein sequence ID" value="QPZ88934.1"/>
    <property type="molecule type" value="mRNA"/>
</dbReference>
<evidence type="ECO:0000256" key="7">
    <source>
        <dbReference type="ARBA" id="ARBA00023136"/>
    </source>
</evidence>
<keyword evidence="9 10" id="KW-0807">Transducer</keyword>
<accession>A0A7T3R1A3</accession>
<dbReference type="GO" id="GO:0005549">
    <property type="term" value="F:odorant binding"/>
    <property type="evidence" value="ECO:0007669"/>
    <property type="project" value="InterPro"/>
</dbReference>
<keyword evidence="2" id="KW-1003">Cell membrane</keyword>
<proteinExistence type="evidence at transcript level"/>
<feature type="transmembrane region" description="Helical" evidence="10">
    <location>
        <begin position="114"/>
        <end position="134"/>
    </location>
</feature>
<dbReference type="GO" id="GO:0007165">
    <property type="term" value="P:signal transduction"/>
    <property type="evidence" value="ECO:0007669"/>
    <property type="project" value="UniProtKB-KW"/>
</dbReference>
<dbReference type="GO" id="GO:0005886">
    <property type="term" value="C:plasma membrane"/>
    <property type="evidence" value="ECO:0007669"/>
    <property type="project" value="UniProtKB-SubCell"/>
</dbReference>
<reference evidence="11" key="1">
    <citation type="submission" date="2019-11" db="EMBL/GenBank/DDBJ databases">
        <title>Host plant odors and their recognition by OBPs of Diaphorina citri Kuwayama (Hemiptera: Psyllidae).</title>
        <authorList>
            <person name="Zhengbing W."/>
            <person name="Xinnian Z."/>
        </authorList>
    </citation>
    <scope>NUCLEOTIDE SEQUENCE</scope>
</reference>
<evidence type="ECO:0000256" key="10">
    <source>
        <dbReference type="RuleBase" id="RU351113"/>
    </source>
</evidence>
<evidence type="ECO:0000256" key="3">
    <source>
        <dbReference type="ARBA" id="ARBA00022606"/>
    </source>
</evidence>
<evidence type="ECO:0000256" key="6">
    <source>
        <dbReference type="ARBA" id="ARBA00022989"/>
    </source>
</evidence>
<protein>
    <recommendedName>
        <fullName evidence="10">Odorant receptor</fullName>
    </recommendedName>
</protein>
<dbReference type="PANTHER" id="PTHR21137">
    <property type="entry name" value="ODORANT RECEPTOR"/>
    <property type="match status" value="1"/>
</dbReference>
<evidence type="ECO:0000313" key="11">
    <source>
        <dbReference type="EMBL" id="QPZ88934.1"/>
    </source>
</evidence>
<organism evidence="11">
    <name type="scientific">Diaphorina citri</name>
    <name type="common">Asian citrus psyllid</name>
    <dbReference type="NCBI Taxonomy" id="121845"/>
    <lineage>
        <taxon>Eukaryota</taxon>
        <taxon>Metazoa</taxon>
        <taxon>Ecdysozoa</taxon>
        <taxon>Arthropoda</taxon>
        <taxon>Hexapoda</taxon>
        <taxon>Insecta</taxon>
        <taxon>Pterygota</taxon>
        <taxon>Neoptera</taxon>
        <taxon>Paraneoptera</taxon>
        <taxon>Hemiptera</taxon>
        <taxon>Sternorrhyncha</taxon>
        <taxon>Psylloidea</taxon>
        <taxon>Psyllidae</taxon>
        <taxon>Diaphorininae</taxon>
        <taxon>Diaphorina</taxon>
    </lineage>
</organism>
<dbReference type="GO" id="GO:0004984">
    <property type="term" value="F:olfactory receptor activity"/>
    <property type="evidence" value="ECO:0007669"/>
    <property type="project" value="InterPro"/>
</dbReference>
<gene>
    <name evidence="11" type="primary">OR21</name>
</gene>
<dbReference type="InterPro" id="IPR004117">
    <property type="entry name" value="7tm6_olfct_rcpt"/>
</dbReference>
<evidence type="ECO:0000256" key="9">
    <source>
        <dbReference type="ARBA" id="ARBA00023224"/>
    </source>
</evidence>
<evidence type="ECO:0000256" key="8">
    <source>
        <dbReference type="ARBA" id="ARBA00023170"/>
    </source>
</evidence>
<name>A0A7T3R1A3_DIACI</name>
<comment type="caution">
    <text evidence="10">Lacks conserved residue(s) required for the propagation of feature annotation.</text>
</comment>
<keyword evidence="5 10" id="KW-0552">Olfaction</keyword>
<comment type="similarity">
    <text evidence="10">Belongs to the insect chemoreceptor superfamily. Heteromeric odorant receptor channel (TC 1.A.69) family.</text>
</comment>
<keyword evidence="6 10" id="KW-1133">Transmembrane helix</keyword>
<keyword evidence="3 10" id="KW-0716">Sensory transduction</keyword>
<evidence type="ECO:0000256" key="2">
    <source>
        <dbReference type="ARBA" id="ARBA00022475"/>
    </source>
</evidence>
<keyword evidence="8 10" id="KW-0675">Receptor</keyword>
<feature type="transmembrane region" description="Helical" evidence="10">
    <location>
        <begin position="33"/>
        <end position="52"/>
    </location>
</feature>
<feature type="transmembrane region" description="Helical" evidence="10">
    <location>
        <begin position="174"/>
        <end position="204"/>
    </location>
</feature>
<dbReference type="PANTHER" id="PTHR21137:SF35">
    <property type="entry name" value="ODORANT RECEPTOR 19A-RELATED"/>
    <property type="match status" value="1"/>
</dbReference>
<feature type="transmembrane region" description="Helical" evidence="10">
    <location>
        <begin position="293"/>
        <end position="313"/>
    </location>
</feature>
<evidence type="ECO:0000256" key="5">
    <source>
        <dbReference type="ARBA" id="ARBA00022725"/>
    </source>
</evidence>
<dbReference type="AlphaFoldDB" id="A0A7T3R1A3"/>
<comment type="subcellular location">
    <subcellularLocation>
        <location evidence="1 10">Cell membrane</location>
        <topology evidence="1 10">Multi-pass membrane protein</topology>
    </subcellularLocation>
</comment>
<feature type="transmembrane region" description="Helical" evidence="10">
    <location>
        <begin position="64"/>
        <end position="84"/>
    </location>
</feature>